<reference evidence="11 12" key="1">
    <citation type="journal article" date="2015" name="Nature">
        <title>rRNA introns, odd ribosomes, and small enigmatic genomes across a large radiation of phyla.</title>
        <authorList>
            <person name="Brown C.T."/>
            <person name="Hug L.A."/>
            <person name="Thomas B.C."/>
            <person name="Sharon I."/>
            <person name="Castelle C.J."/>
            <person name="Singh A."/>
            <person name="Wilkins M.J."/>
            <person name="Williams K.H."/>
            <person name="Banfield J.F."/>
        </authorList>
    </citation>
    <scope>NUCLEOTIDE SEQUENCE [LARGE SCALE GENOMIC DNA]</scope>
</reference>
<comment type="function">
    <text evidence="9">Part of the ABC transporter FtsEX involved in cellular division.</text>
</comment>
<keyword evidence="6 9" id="KW-0067">ATP-binding</keyword>
<proteinExistence type="inferred from homology"/>
<gene>
    <name evidence="9" type="primary">ftsE</name>
    <name evidence="11" type="ORF">UU72_C0027G0008</name>
</gene>
<evidence type="ECO:0000256" key="7">
    <source>
        <dbReference type="ARBA" id="ARBA00023136"/>
    </source>
</evidence>
<dbReference type="InterPro" id="IPR005286">
    <property type="entry name" value="Cell_div_FtsE"/>
</dbReference>
<evidence type="ECO:0000256" key="9">
    <source>
        <dbReference type="RuleBase" id="RU365094"/>
    </source>
</evidence>
<evidence type="ECO:0000256" key="5">
    <source>
        <dbReference type="ARBA" id="ARBA00022741"/>
    </source>
</evidence>
<evidence type="ECO:0000256" key="3">
    <source>
        <dbReference type="ARBA" id="ARBA00022475"/>
    </source>
</evidence>
<dbReference type="SUPFAM" id="SSF52540">
    <property type="entry name" value="P-loop containing nucleoside triphosphate hydrolases"/>
    <property type="match status" value="1"/>
</dbReference>
<evidence type="ECO:0000256" key="6">
    <source>
        <dbReference type="ARBA" id="ARBA00022840"/>
    </source>
</evidence>
<name>A0A0G0WTP1_UNCKA</name>
<dbReference type="Pfam" id="PF00005">
    <property type="entry name" value="ABC_tran"/>
    <property type="match status" value="1"/>
</dbReference>
<dbReference type="Gene3D" id="3.40.50.300">
    <property type="entry name" value="P-loop containing nucleotide triphosphate hydrolases"/>
    <property type="match status" value="1"/>
</dbReference>
<dbReference type="GO" id="GO:0016887">
    <property type="term" value="F:ATP hydrolysis activity"/>
    <property type="evidence" value="ECO:0007669"/>
    <property type="project" value="InterPro"/>
</dbReference>
<keyword evidence="3 9" id="KW-1003">Cell membrane</keyword>
<comment type="subcellular location">
    <subcellularLocation>
        <location evidence="9">Cell membrane</location>
        <topology evidence="9">Peripheral membrane protein</topology>
        <orientation evidence="9">Cytoplasmic side</orientation>
    </subcellularLocation>
</comment>
<dbReference type="InterPro" id="IPR015854">
    <property type="entry name" value="ABC_transpr_LolD-like"/>
</dbReference>
<sequence>MSQIDFLNITKQYGSDTEVLKDVSFSVDNGEFVFLVGPSGAGKSTLIKVLIREEVPTSGDILFNGESVLQIPQTNISDLRRRIGVVFQDFKLLESKNIFDNVAVALDVVDSDPGVIRNVVPNVLAMVGLSNKMYNYPKQLSGGEKQRVAIARALAHEPDVLVADEPTGMIDPVASEEVVDILEKIHSLGTTVLMATHSQAIVDRLKKRVIRIQDGIVKSDKMGGKYND</sequence>
<keyword evidence="5 9" id="KW-0547">Nucleotide-binding</keyword>
<dbReference type="GO" id="GO:0005886">
    <property type="term" value="C:plasma membrane"/>
    <property type="evidence" value="ECO:0007669"/>
    <property type="project" value="UniProtKB-SubCell"/>
</dbReference>
<dbReference type="SMART" id="SM00382">
    <property type="entry name" value="AAA"/>
    <property type="match status" value="1"/>
</dbReference>
<dbReference type="InterPro" id="IPR017871">
    <property type="entry name" value="ABC_transporter-like_CS"/>
</dbReference>
<evidence type="ECO:0000256" key="4">
    <source>
        <dbReference type="ARBA" id="ARBA00022618"/>
    </source>
</evidence>
<evidence type="ECO:0000256" key="2">
    <source>
        <dbReference type="ARBA" id="ARBA00020019"/>
    </source>
</evidence>
<comment type="similarity">
    <text evidence="1 9">Belongs to the ABC transporter superfamily.</text>
</comment>
<protein>
    <recommendedName>
        <fullName evidence="2 9">Cell division ATP-binding protein FtsE</fullName>
    </recommendedName>
</protein>
<dbReference type="PATRIC" id="fig|1619112.3.peg.849"/>
<dbReference type="EMBL" id="LCBS01000027">
    <property type="protein sequence ID" value="KKS16115.1"/>
    <property type="molecule type" value="Genomic_DNA"/>
</dbReference>
<dbReference type="AlphaFoldDB" id="A0A0G0WTP1"/>
<keyword evidence="7 9" id="KW-0472">Membrane</keyword>
<dbReference type="FunFam" id="3.40.50.300:FF:000056">
    <property type="entry name" value="Cell division ATP-binding protein FtsE"/>
    <property type="match status" value="1"/>
</dbReference>
<dbReference type="NCBIfam" id="TIGR02673">
    <property type="entry name" value="FtsE"/>
    <property type="match status" value="1"/>
</dbReference>
<feature type="domain" description="ABC transporter" evidence="10">
    <location>
        <begin position="4"/>
        <end position="228"/>
    </location>
</feature>
<organism evidence="11 12">
    <name type="scientific">candidate division WWE3 bacterium GW2011_GWB1_41_6</name>
    <dbReference type="NCBI Taxonomy" id="1619112"/>
    <lineage>
        <taxon>Bacteria</taxon>
        <taxon>Katanobacteria</taxon>
    </lineage>
</organism>
<keyword evidence="8 9" id="KW-0131">Cell cycle</keyword>
<dbReference type="Proteomes" id="UP000034163">
    <property type="component" value="Unassembled WGS sequence"/>
</dbReference>
<dbReference type="PROSITE" id="PS50893">
    <property type="entry name" value="ABC_TRANSPORTER_2"/>
    <property type="match status" value="1"/>
</dbReference>
<dbReference type="PROSITE" id="PS00211">
    <property type="entry name" value="ABC_TRANSPORTER_1"/>
    <property type="match status" value="1"/>
</dbReference>
<accession>A0A0G0WTP1</accession>
<dbReference type="InterPro" id="IPR003439">
    <property type="entry name" value="ABC_transporter-like_ATP-bd"/>
</dbReference>
<evidence type="ECO:0000313" key="12">
    <source>
        <dbReference type="Proteomes" id="UP000034163"/>
    </source>
</evidence>
<evidence type="ECO:0000256" key="1">
    <source>
        <dbReference type="ARBA" id="ARBA00005417"/>
    </source>
</evidence>
<dbReference type="InterPro" id="IPR003593">
    <property type="entry name" value="AAA+_ATPase"/>
</dbReference>
<keyword evidence="4 9" id="KW-0132">Cell division</keyword>
<evidence type="ECO:0000259" key="10">
    <source>
        <dbReference type="PROSITE" id="PS50893"/>
    </source>
</evidence>
<dbReference type="GO" id="GO:0022857">
    <property type="term" value="F:transmembrane transporter activity"/>
    <property type="evidence" value="ECO:0007669"/>
    <property type="project" value="TreeGrafter"/>
</dbReference>
<dbReference type="GO" id="GO:0051301">
    <property type="term" value="P:cell division"/>
    <property type="evidence" value="ECO:0007669"/>
    <property type="project" value="UniProtKB-UniRule"/>
</dbReference>
<dbReference type="InterPro" id="IPR027417">
    <property type="entry name" value="P-loop_NTPase"/>
</dbReference>
<evidence type="ECO:0000256" key="8">
    <source>
        <dbReference type="ARBA" id="ARBA00023306"/>
    </source>
</evidence>
<dbReference type="PANTHER" id="PTHR24220:SF470">
    <property type="entry name" value="CELL DIVISION ATP-BINDING PROTEIN FTSE"/>
    <property type="match status" value="1"/>
</dbReference>
<comment type="caution">
    <text evidence="11">The sequence shown here is derived from an EMBL/GenBank/DDBJ whole genome shotgun (WGS) entry which is preliminary data.</text>
</comment>
<comment type="subunit">
    <text evidence="9">Homodimer. Forms a membrane-associated complex with FtsX.</text>
</comment>
<dbReference type="GO" id="GO:0005524">
    <property type="term" value="F:ATP binding"/>
    <property type="evidence" value="ECO:0007669"/>
    <property type="project" value="UniProtKB-UniRule"/>
</dbReference>
<evidence type="ECO:0000313" key="11">
    <source>
        <dbReference type="EMBL" id="KKS16115.1"/>
    </source>
</evidence>
<dbReference type="PANTHER" id="PTHR24220">
    <property type="entry name" value="IMPORT ATP-BINDING PROTEIN"/>
    <property type="match status" value="1"/>
</dbReference>